<reference evidence="3" key="2">
    <citation type="submission" date="2015-01" db="EMBL/GenBank/DDBJ databases">
        <title>Evolutionary Origins and Diversification of the Mycorrhizal Mutualists.</title>
        <authorList>
            <consortium name="DOE Joint Genome Institute"/>
            <consortium name="Mycorrhizal Genomics Consortium"/>
            <person name="Kohler A."/>
            <person name="Kuo A."/>
            <person name="Nagy L.G."/>
            <person name="Floudas D."/>
            <person name="Copeland A."/>
            <person name="Barry K.W."/>
            <person name="Cichocki N."/>
            <person name="Veneault-Fourrey C."/>
            <person name="LaButti K."/>
            <person name="Lindquist E.A."/>
            <person name="Lipzen A."/>
            <person name="Lundell T."/>
            <person name="Morin E."/>
            <person name="Murat C."/>
            <person name="Riley R."/>
            <person name="Ohm R."/>
            <person name="Sun H."/>
            <person name="Tunlid A."/>
            <person name="Henrissat B."/>
            <person name="Grigoriev I.V."/>
            <person name="Hibbett D.S."/>
            <person name="Martin F."/>
        </authorList>
    </citation>
    <scope>NUCLEOTIDE SEQUENCE [LARGE SCALE GENOMIC DNA]</scope>
    <source>
        <strain evidence="3">F 1598</strain>
    </source>
</reference>
<reference evidence="2 3" key="1">
    <citation type="submission" date="2014-04" db="EMBL/GenBank/DDBJ databases">
        <authorList>
            <consortium name="DOE Joint Genome Institute"/>
            <person name="Kuo A."/>
            <person name="Tarkka M."/>
            <person name="Buscot F."/>
            <person name="Kohler A."/>
            <person name="Nagy L.G."/>
            <person name="Floudas D."/>
            <person name="Copeland A."/>
            <person name="Barry K.W."/>
            <person name="Cichocki N."/>
            <person name="Veneault-Fourrey C."/>
            <person name="LaButti K."/>
            <person name="Lindquist E.A."/>
            <person name="Lipzen A."/>
            <person name="Lundell T."/>
            <person name="Morin E."/>
            <person name="Murat C."/>
            <person name="Sun H."/>
            <person name="Tunlid A."/>
            <person name="Henrissat B."/>
            <person name="Grigoriev I.V."/>
            <person name="Hibbett D.S."/>
            <person name="Martin F."/>
            <person name="Nordberg H.P."/>
            <person name="Cantor M.N."/>
            <person name="Hua S.X."/>
        </authorList>
    </citation>
    <scope>NUCLEOTIDE SEQUENCE [LARGE SCALE GENOMIC DNA]</scope>
    <source>
        <strain evidence="2 3">F 1598</strain>
    </source>
</reference>
<feature type="region of interest" description="Disordered" evidence="1">
    <location>
        <begin position="124"/>
        <end position="181"/>
    </location>
</feature>
<dbReference type="HOGENOM" id="CLU_025588_0_0_1"/>
<feature type="region of interest" description="Disordered" evidence="1">
    <location>
        <begin position="583"/>
        <end position="602"/>
    </location>
</feature>
<feature type="compositionally biased region" description="Polar residues" evidence="1">
    <location>
        <begin position="336"/>
        <end position="353"/>
    </location>
</feature>
<evidence type="ECO:0000313" key="3">
    <source>
        <dbReference type="Proteomes" id="UP000054166"/>
    </source>
</evidence>
<feature type="compositionally biased region" description="Basic and acidic residues" evidence="1">
    <location>
        <begin position="124"/>
        <end position="148"/>
    </location>
</feature>
<keyword evidence="3" id="KW-1185">Reference proteome</keyword>
<evidence type="ECO:0000313" key="2">
    <source>
        <dbReference type="EMBL" id="KIM78017.1"/>
    </source>
</evidence>
<protein>
    <submittedName>
        <fullName evidence="2">Uncharacterized protein</fullName>
    </submittedName>
</protein>
<feature type="region of interest" description="Disordered" evidence="1">
    <location>
        <begin position="335"/>
        <end position="366"/>
    </location>
</feature>
<accession>A0A0C3BL01</accession>
<gene>
    <name evidence="2" type="ORF">PILCRDRAFT_11474</name>
</gene>
<feature type="compositionally biased region" description="Acidic residues" evidence="1">
    <location>
        <begin position="149"/>
        <end position="159"/>
    </location>
</feature>
<feature type="region of interest" description="Disordered" evidence="1">
    <location>
        <begin position="373"/>
        <end position="392"/>
    </location>
</feature>
<feature type="region of interest" description="Disordered" evidence="1">
    <location>
        <begin position="1"/>
        <end position="21"/>
    </location>
</feature>
<dbReference type="OrthoDB" id="2910749at2759"/>
<dbReference type="Proteomes" id="UP000054166">
    <property type="component" value="Unassembled WGS sequence"/>
</dbReference>
<dbReference type="InParanoid" id="A0A0C3BL01"/>
<organism evidence="2 3">
    <name type="scientific">Piloderma croceum (strain F 1598)</name>
    <dbReference type="NCBI Taxonomy" id="765440"/>
    <lineage>
        <taxon>Eukaryota</taxon>
        <taxon>Fungi</taxon>
        <taxon>Dikarya</taxon>
        <taxon>Basidiomycota</taxon>
        <taxon>Agaricomycotina</taxon>
        <taxon>Agaricomycetes</taxon>
        <taxon>Agaricomycetidae</taxon>
        <taxon>Atheliales</taxon>
        <taxon>Atheliaceae</taxon>
        <taxon>Piloderma</taxon>
    </lineage>
</organism>
<name>A0A0C3BL01_PILCF</name>
<feature type="compositionally biased region" description="Acidic residues" evidence="1">
    <location>
        <begin position="7"/>
        <end position="19"/>
    </location>
</feature>
<dbReference type="AlphaFoldDB" id="A0A0C3BL01"/>
<evidence type="ECO:0000256" key="1">
    <source>
        <dbReference type="SAM" id="MobiDB-lite"/>
    </source>
</evidence>
<proteinExistence type="predicted"/>
<dbReference type="EMBL" id="KN833019">
    <property type="protein sequence ID" value="KIM78017.1"/>
    <property type="molecule type" value="Genomic_DNA"/>
</dbReference>
<sequence length="602" mass="67222">MNSTDTESAEEADNQEALDFDEKQYPQLPDNVLDMRLHRWKAILRLFMAVTRRYYQLSGRIPWANIAEHPSCHLKKKSRPDCDYKLEDPLHMKSDAIDAWLQHWLKIQKKGKRPLVLKDGLEKASDQDANKNPKVVDQRTSKKSKDGYIEPDNDEEAPQIDDGAADGLLVPKSPSRVSPTEARHQSFLKSLSNDVQYKELLLLLLAAKNGEPLEGQPPAWVLWQAADGYMPKEFFNPQSSSSLSAFTRWIKTNPITADNHKLASYHQVELVALGCGLAFRALWIAQFPDRYTDVPAHIIDSPYPFLTYEQLSHTIQDLLAGYAELIQEVKAHNARWAQSSNQGTSKETAGNTEDSGETENAVGDNGAAVGKNAVLKGNGVNGEDVAPRGKGRKVLDNVGHKCQQGLSGVPPSVHYLREEAGLAGPGWEMMGAKWHALGSIWLCTEQALSKSGRTDLSFGEIRQSNIPEEWKDWAYAKIMKVDAQHPLESFRKTFTTYLSQYSSNPEDMAGTIMSNTWCRPGKTGILGLLVCLYWQAKYCGAGNDWETNCERVEGILNAILAVPDLKDNFNCIFVTVTNNSRQRSKRHRAASAADGPSKRKRS</sequence>